<feature type="transmembrane region" description="Helical" evidence="9">
    <location>
        <begin position="7"/>
        <end position="29"/>
    </location>
</feature>
<evidence type="ECO:0000256" key="3">
    <source>
        <dbReference type="ARBA" id="ARBA00022617"/>
    </source>
</evidence>
<dbReference type="GO" id="GO:0020037">
    <property type="term" value="F:heme binding"/>
    <property type="evidence" value="ECO:0007669"/>
    <property type="project" value="InterPro"/>
</dbReference>
<dbReference type="Pfam" id="PF00067">
    <property type="entry name" value="p450"/>
    <property type="match status" value="1"/>
</dbReference>
<comment type="caution">
    <text evidence="10">The sequence shown here is derived from an EMBL/GenBank/DDBJ whole genome shotgun (WGS) entry which is preliminary data.</text>
</comment>
<keyword evidence="4 8" id="KW-0479">Metal-binding</keyword>
<comment type="similarity">
    <text evidence="2 8">Belongs to the cytochrome P450 family.</text>
</comment>
<evidence type="ECO:0000256" key="8">
    <source>
        <dbReference type="RuleBase" id="RU000461"/>
    </source>
</evidence>
<evidence type="ECO:0000256" key="5">
    <source>
        <dbReference type="ARBA" id="ARBA00023002"/>
    </source>
</evidence>
<keyword evidence="9" id="KW-0472">Membrane</keyword>
<dbReference type="EMBL" id="JH668623">
    <property type="protein sequence ID" value="KAG6459439.1"/>
    <property type="molecule type" value="Genomic_DNA"/>
</dbReference>
<evidence type="ECO:0008006" key="12">
    <source>
        <dbReference type="Google" id="ProtNLM"/>
    </source>
</evidence>
<evidence type="ECO:0000256" key="9">
    <source>
        <dbReference type="SAM" id="Phobius"/>
    </source>
</evidence>
<evidence type="ECO:0000256" key="6">
    <source>
        <dbReference type="ARBA" id="ARBA00023004"/>
    </source>
</evidence>
<keyword evidence="5 8" id="KW-0560">Oxidoreductase</keyword>
<dbReference type="PROSITE" id="PS00086">
    <property type="entry name" value="CYTOCHROME_P450"/>
    <property type="match status" value="1"/>
</dbReference>
<dbReference type="GO" id="GO:0005737">
    <property type="term" value="C:cytoplasm"/>
    <property type="evidence" value="ECO:0007669"/>
    <property type="project" value="TreeGrafter"/>
</dbReference>
<dbReference type="InterPro" id="IPR017972">
    <property type="entry name" value="Cyt_P450_CS"/>
</dbReference>
<keyword evidence="9" id="KW-0812">Transmembrane</keyword>
<organism evidence="10 11">
    <name type="scientific">Manduca sexta</name>
    <name type="common">Tobacco hawkmoth</name>
    <name type="synonym">Tobacco hornworm</name>
    <dbReference type="NCBI Taxonomy" id="7130"/>
    <lineage>
        <taxon>Eukaryota</taxon>
        <taxon>Metazoa</taxon>
        <taxon>Ecdysozoa</taxon>
        <taxon>Arthropoda</taxon>
        <taxon>Hexapoda</taxon>
        <taxon>Insecta</taxon>
        <taxon>Pterygota</taxon>
        <taxon>Neoptera</taxon>
        <taxon>Endopterygota</taxon>
        <taxon>Lepidoptera</taxon>
        <taxon>Glossata</taxon>
        <taxon>Ditrysia</taxon>
        <taxon>Bombycoidea</taxon>
        <taxon>Sphingidae</taxon>
        <taxon>Sphinginae</taxon>
        <taxon>Sphingini</taxon>
        <taxon>Manduca</taxon>
    </lineage>
</organism>
<gene>
    <name evidence="10" type="ORF">O3G_MSEX011399</name>
</gene>
<keyword evidence="7 8" id="KW-0503">Monooxygenase</keyword>
<evidence type="ECO:0000256" key="4">
    <source>
        <dbReference type="ARBA" id="ARBA00022723"/>
    </source>
</evidence>
<dbReference type="GO" id="GO:0005506">
    <property type="term" value="F:iron ion binding"/>
    <property type="evidence" value="ECO:0007669"/>
    <property type="project" value="InterPro"/>
</dbReference>
<dbReference type="PANTHER" id="PTHR24300">
    <property type="entry name" value="CYTOCHROME P450 508A4-RELATED"/>
    <property type="match status" value="1"/>
</dbReference>
<dbReference type="GO" id="GO:0006805">
    <property type="term" value="P:xenobiotic metabolic process"/>
    <property type="evidence" value="ECO:0007669"/>
    <property type="project" value="TreeGrafter"/>
</dbReference>
<dbReference type="CDD" id="cd20651">
    <property type="entry name" value="CYP15A1-like"/>
    <property type="match status" value="1"/>
</dbReference>
<dbReference type="InterPro" id="IPR050182">
    <property type="entry name" value="Cytochrome_P450_fam2"/>
</dbReference>
<reference evidence="10" key="1">
    <citation type="journal article" date="2016" name="Insect Biochem. Mol. Biol.">
        <title>Multifaceted biological insights from a draft genome sequence of the tobacco hornworm moth, Manduca sexta.</title>
        <authorList>
            <person name="Kanost M.R."/>
            <person name="Arrese E.L."/>
            <person name="Cao X."/>
            <person name="Chen Y.R."/>
            <person name="Chellapilla S."/>
            <person name="Goldsmith M.R."/>
            <person name="Grosse-Wilde E."/>
            <person name="Heckel D.G."/>
            <person name="Herndon N."/>
            <person name="Jiang H."/>
            <person name="Papanicolaou A."/>
            <person name="Qu J."/>
            <person name="Soulages J.L."/>
            <person name="Vogel H."/>
            <person name="Walters J."/>
            <person name="Waterhouse R.M."/>
            <person name="Ahn S.J."/>
            <person name="Almeida F.C."/>
            <person name="An C."/>
            <person name="Aqrawi P."/>
            <person name="Bretschneider A."/>
            <person name="Bryant W.B."/>
            <person name="Bucks S."/>
            <person name="Chao H."/>
            <person name="Chevignon G."/>
            <person name="Christen J.M."/>
            <person name="Clarke D.F."/>
            <person name="Dittmer N.T."/>
            <person name="Ferguson L.C.F."/>
            <person name="Garavelou S."/>
            <person name="Gordon K.H.J."/>
            <person name="Gunaratna R.T."/>
            <person name="Han Y."/>
            <person name="Hauser F."/>
            <person name="He Y."/>
            <person name="Heidel-Fischer H."/>
            <person name="Hirsh A."/>
            <person name="Hu Y."/>
            <person name="Jiang H."/>
            <person name="Kalra D."/>
            <person name="Klinner C."/>
            <person name="Konig C."/>
            <person name="Kovar C."/>
            <person name="Kroll A.R."/>
            <person name="Kuwar S.S."/>
            <person name="Lee S.L."/>
            <person name="Lehman R."/>
            <person name="Li K."/>
            <person name="Li Z."/>
            <person name="Liang H."/>
            <person name="Lovelace S."/>
            <person name="Lu Z."/>
            <person name="Mansfield J.H."/>
            <person name="McCulloch K.J."/>
            <person name="Mathew T."/>
            <person name="Morton B."/>
            <person name="Muzny D.M."/>
            <person name="Neunemann D."/>
            <person name="Ongeri F."/>
            <person name="Pauchet Y."/>
            <person name="Pu L.L."/>
            <person name="Pyrousis I."/>
            <person name="Rao X.J."/>
            <person name="Redding A."/>
            <person name="Roesel C."/>
            <person name="Sanchez-Gracia A."/>
            <person name="Schaack S."/>
            <person name="Shukla A."/>
            <person name="Tetreau G."/>
            <person name="Wang Y."/>
            <person name="Xiong G.H."/>
            <person name="Traut W."/>
            <person name="Walsh T.K."/>
            <person name="Worley K.C."/>
            <person name="Wu D."/>
            <person name="Wu W."/>
            <person name="Wu Y.Q."/>
            <person name="Zhang X."/>
            <person name="Zou Z."/>
            <person name="Zucker H."/>
            <person name="Briscoe A.D."/>
            <person name="Burmester T."/>
            <person name="Clem R.J."/>
            <person name="Feyereisen R."/>
            <person name="Grimmelikhuijzen C.J.P."/>
            <person name="Hamodrakas S.J."/>
            <person name="Hansson B.S."/>
            <person name="Huguet E."/>
            <person name="Jermiin L.S."/>
            <person name="Lan Q."/>
            <person name="Lehman H.K."/>
            <person name="Lorenzen M."/>
            <person name="Merzendorfer H."/>
            <person name="Michalopoulos I."/>
            <person name="Morton D.B."/>
            <person name="Muthukrishnan S."/>
            <person name="Oakeshott J.G."/>
            <person name="Palmer W."/>
            <person name="Park Y."/>
            <person name="Passarelli A.L."/>
            <person name="Rozas J."/>
            <person name="Schwartz L.M."/>
            <person name="Smith W."/>
            <person name="Southgate A."/>
            <person name="Vilcinskas A."/>
            <person name="Vogt R."/>
            <person name="Wang P."/>
            <person name="Werren J."/>
            <person name="Yu X.Q."/>
            <person name="Zhou J.J."/>
            <person name="Brown S.J."/>
            <person name="Scherer S.E."/>
            <person name="Richards S."/>
            <person name="Blissard G.W."/>
        </authorList>
    </citation>
    <scope>NUCLEOTIDE SEQUENCE</scope>
</reference>
<accession>A0A922CVI9</accession>
<comment type="cofactor">
    <cofactor evidence="1">
        <name>heme</name>
        <dbReference type="ChEBI" id="CHEBI:30413"/>
    </cofactor>
</comment>
<dbReference type="EMBL" id="JH668623">
    <property type="protein sequence ID" value="KAG6459438.1"/>
    <property type="molecule type" value="Genomic_DNA"/>
</dbReference>
<sequence length="501" mass="57662">MCSTVGCTGVVDMFLLVVICIILIFYYVVQWLESYRQYPPGPISLPLIGNLISVLLEVKKYECHHTLWQAWARKYGKIIGLKLGFVNVVVVSGRDLIKEVSFRDVFEGRPDGFFYTMRSFGEKLGIVFSDGPAWNKTRRFVLKYLKSYGYNSRFMDNYIAEECRVLVRQRERDAGQPVLVNDMFHIPIVNILWRLVAGVRYDLEDVRLKKLCSLITRLFKAVDMSGGVLNFMPFLRHFIPNYIGYTELKSIHNTLHEFLAETIKQHKQNIDTENPRDVIDACLIEMMKNKDQALTYKELQVVCLDLLEAGMETVSNTAVFMLLHIVRNDTVQQRLQEEIKAVIGQERFPTLNDRIKMPYTEAVLLESLRISSVAAMGIPHMALKDTQLGNYNIPKGTFILMSLYDLHNGGHWKDPDVFKPERFLTKDRNVIQDDWLMPFGTGKRRCIGEGLARAELFMFVTHLLQKFSLKIPEGESLPSTEPVNGLSLSAKPFKIIFEPRI</sequence>
<evidence type="ECO:0000256" key="7">
    <source>
        <dbReference type="ARBA" id="ARBA00023033"/>
    </source>
</evidence>
<evidence type="ECO:0000313" key="11">
    <source>
        <dbReference type="Proteomes" id="UP000791440"/>
    </source>
</evidence>
<dbReference type="GO" id="GO:0016712">
    <property type="term" value="F:oxidoreductase activity, acting on paired donors, with incorporation or reduction of molecular oxygen, reduced flavin or flavoprotein as one donor, and incorporation of one atom of oxygen"/>
    <property type="evidence" value="ECO:0007669"/>
    <property type="project" value="TreeGrafter"/>
</dbReference>
<dbReference type="InterPro" id="IPR001128">
    <property type="entry name" value="Cyt_P450"/>
</dbReference>
<reference evidence="10" key="2">
    <citation type="submission" date="2020-12" db="EMBL/GenBank/DDBJ databases">
        <authorList>
            <person name="Kanost M."/>
        </authorList>
    </citation>
    <scope>NUCLEOTIDE SEQUENCE</scope>
</reference>
<protein>
    <recommendedName>
        <fullName evidence="12">Cytochrome P450</fullName>
    </recommendedName>
</protein>
<dbReference type="AlphaFoldDB" id="A0A922CVI9"/>
<dbReference type="PANTHER" id="PTHR24300:SF376">
    <property type="entry name" value="CYTOCHROME P450 15A1"/>
    <property type="match status" value="1"/>
</dbReference>
<name>A0A922CVI9_MANSE</name>
<evidence type="ECO:0000256" key="2">
    <source>
        <dbReference type="ARBA" id="ARBA00010617"/>
    </source>
</evidence>
<dbReference type="GO" id="GO:0006082">
    <property type="term" value="P:organic acid metabolic process"/>
    <property type="evidence" value="ECO:0007669"/>
    <property type="project" value="TreeGrafter"/>
</dbReference>
<proteinExistence type="inferred from homology"/>
<keyword evidence="11" id="KW-1185">Reference proteome</keyword>
<keyword evidence="3 8" id="KW-0349">Heme</keyword>
<dbReference type="GO" id="GO:0008395">
    <property type="term" value="F:steroid hydroxylase activity"/>
    <property type="evidence" value="ECO:0007669"/>
    <property type="project" value="TreeGrafter"/>
</dbReference>
<keyword evidence="6 8" id="KW-0408">Iron</keyword>
<keyword evidence="9" id="KW-1133">Transmembrane helix</keyword>
<evidence type="ECO:0000313" key="10">
    <source>
        <dbReference type="EMBL" id="KAG6459438.1"/>
    </source>
</evidence>
<evidence type="ECO:0000256" key="1">
    <source>
        <dbReference type="ARBA" id="ARBA00001971"/>
    </source>
</evidence>
<dbReference type="FunFam" id="1.10.630.10:FF:000078">
    <property type="entry name" value="Probable cytochrome P450 515A1"/>
    <property type="match status" value="1"/>
</dbReference>
<dbReference type="Proteomes" id="UP000791440">
    <property type="component" value="Unassembled WGS sequence"/>
</dbReference>